<protein>
    <recommendedName>
        <fullName evidence="3">STAS domain-containing protein</fullName>
    </recommendedName>
</protein>
<name>A0ABP8IRU2_9BACT</name>
<dbReference type="InterPro" id="IPR036513">
    <property type="entry name" value="STAS_dom_sf"/>
</dbReference>
<dbReference type="RefSeq" id="WP_345238211.1">
    <property type="nucleotide sequence ID" value="NZ_BAABGZ010000080.1"/>
</dbReference>
<accession>A0ABP8IRU2</accession>
<evidence type="ECO:0000313" key="2">
    <source>
        <dbReference type="Proteomes" id="UP001501153"/>
    </source>
</evidence>
<sequence length="109" mass="12014">MITSFQAFLPAAGSHSHIASLDLDAVDAVHMARGLRMNPQHSRPHFFIDCSSLSCQRNLGVSHVVSQLLLLHQAGASIWLRNVNAPLRHCLELLQLSQLFHVEAALEQA</sequence>
<evidence type="ECO:0008006" key="3">
    <source>
        <dbReference type="Google" id="ProtNLM"/>
    </source>
</evidence>
<proteinExistence type="predicted"/>
<gene>
    <name evidence="1" type="ORF">GCM10023185_42920</name>
</gene>
<keyword evidence="2" id="KW-1185">Reference proteome</keyword>
<evidence type="ECO:0000313" key="1">
    <source>
        <dbReference type="EMBL" id="GAA4369352.1"/>
    </source>
</evidence>
<dbReference type="EMBL" id="BAABGZ010000080">
    <property type="protein sequence ID" value="GAA4369352.1"/>
    <property type="molecule type" value="Genomic_DNA"/>
</dbReference>
<dbReference type="Proteomes" id="UP001501153">
    <property type="component" value="Unassembled WGS sequence"/>
</dbReference>
<dbReference type="SUPFAM" id="SSF52091">
    <property type="entry name" value="SpoIIaa-like"/>
    <property type="match status" value="1"/>
</dbReference>
<reference evidence="2" key="1">
    <citation type="journal article" date="2019" name="Int. J. Syst. Evol. Microbiol.">
        <title>The Global Catalogue of Microorganisms (GCM) 10K type strain sequencing project: providing services to taxonomists for standard genome sequencing and annotation.</title>
        <authorList>
            <consortium name="The Broad Institute Genomics Platform"/>
            <consortium name="The Broad Institute Genome Sequencing Center for Infectious Disease"/>
            <person name="Wu L."/>
            <person name="Ma J."/>
        </authorList>
    </citation>
    <scope>NUCLEOTIDE SEQUENCE [LARGE SCALE GENOMIC DNA]</scope>
    <source>
        <strain evidence="2">JCM 17923</strain>
    </source>
</reference>
<organism evidence="1 2">
    <name type="scientific">Hymenobacter saemangeumensis</name>
    <dbReference type="NCBI Taxonomy" id="1084522"/>
    <lineage>
        <taxon>Bacteria</taxon>
        <taxon>Pseudomonadati</taxon>
        <taxon>Bacteroidota</taxon>
        <taxon>Cytophagia</taxon>
        <taxon>Cytophagales</taxon>
        <taxon>Hymenobacteraceae</taxon>
        <taxon>Hymenobacter</taxon>
    </lineage>
</organism>
<dbReference type="Gene3D" id="3.30.750.24">
    <property type="entry name" value="STAS domain"/>
    <property type="match status" value="1"/>
</dbReference>
<comment type="caution">
    <text evidence="1">The sequence shown here is derived from an EMBL/GenBank/DDBJ whole genome shotgun (WGS) entry which is preliminary data.</text>
</comment>